<keyword evidence="3" id="KW-1185">Reference proteome</keyword>
<evidence type="ECO:0000256" key="1">
    <source>
        <dbReference type="SAM" id="Phobius"/>
    </source>
</evidence>
<comment type="caution">
    <text evidence="2">The sequence shown here is derived from an EMBL/GenBank/DDBJ whole genome shotgun (WGS) entry which is preliminary data.</text>
</comment>
<name>A0A0K9XBW9_9ACTN</name>
<dbReference type="PATRIC" id="fig|1678637.3.peg.4115"/>
<dbReference type="AlphaFoldDB" id="A0A0K9XBW9"/>
<proteinExistence type="predicted"/>
<evidence type="ECO:0000313" key="3">
    <source>
        <dbReference type="Proteomes" id="UP000037288"/>
    </source>
</evidence>
<reference evidence="3" key="1">
    <citation type="submission" date="2015-07" db="EMBL/GenBank/DDBJ databases">
        <title>Draft genome sequence of Streptomyces sp. CMAA 1322, a bacterium isolated from Caatinga biome, from dry forest semiarid of Brazil.</title>
        <authorList>
            <person name="Santos S.N."/>
            <person name="Gacesa R."/>
            <person name="Taketani R.G."/>
            <person name="Long P.F."/>
            <person name="Melo I.S."/>
        </authorList>
    </citation>
    <scope>NUCLEOTIDE SEQUENCE [LARGE SCALE GENOMIC DNA]</scope>
    <source>
        <strain evidence="3">CMAA 1322</strain>
    </source>
</reference>
<keyword evidence="1" id="KW-0812">Transmembrane</keyword>
<keyword evidence="1" id="KW-1133">Transmembrane helix</keyword>
<evidence type="ECO:0000313" key="2">
    <source>
        <dbReference type="EMBL" id="KNB50910.1"/>
    </source>
</evidence>
<dbReference type="Proteomes" id="UP000037288">
    <property type="component" value="Unassembled WGS sequence"/>
</dbReference>
<gene>
    <name evidence="2" type="ORF">AC230_19140</name>
</gene>
<sequence length="696" mass="73707">MLSKPVAESLVVRSIESAMQAHASEIRLQGGIGAAWAPESGEARVNASWQCELINACIGLGNIDADLSAVVRFSVPGANTLQTDSDVDWDLNDLEVLGCSLAAATIGLISGNAIGIAIGGFLGAGIGAFVGGIGAFFGAIVFASNYVPDLNAPNCSQSDKRVTCTTALNTQIQVGVNADGSARMMQLNPSRVGGHADGLFLAGRLNGIPSALGTRAFITGEPFGWSGPSTDCGVSGALVMILADHMADLAAPVATVSVVQDAEPGDPPLELSAITRVSADPLGVFPDSGIQIRRFGTTLSVLIVAAPTPEYYRHPYKLSVRVVTSGGTKVIDLGQVPQLTEETTQGLKREMLGRISDCYVRLDDFTRKFGRLNPRWLPDPPPDELVARERRFWAIQVHGLEPGEVLAVEAEDKHLAFTADQRGLAEIRLLSGAGDVALQRVAVRGHTAADGELPQDMPQLSYLTNQVSLIEQAELPGFSNVTAMDLGWSDGRPVLAVVANGEVFGFDLAHPVSPRLVHRSVAPNAMSVLVTSDDVYVGASDGLTRWSLSEGAVTRLSDQPIVTLLREGGAVAALQGDRRRLLIGPGELPVDAKSDSILADRERADQRLRWPAQLVGSTCEVVQGDDARYVLYRKRPSGNEVLGTYDDLPEFANTAMYGDLLVQPDEQAAVLRIYARGATASNFPAAAWPLLTAPDV</sequence>
<feature type="transmembrane region" description="Helical" evidence="1">
    <location>
        <begin position="121"/>
        <end position="147"/>
    </location>
</feature>
<accession>A0A0K9XBW9</accession>
<keyword evidence="1" id="KW-0472">Membrane</keyword>
<dbReference type="EMBL" id="LFXA01000012">
    <property type="protein sequence ID" value="KNB50910.1"/>
    <property type="molecule type" value="Genomic_DNA"/>
</dbReference>
<protein>
    <submittedName>
        <fullName evidence="2">Uncharacterized protein</fullName>
    </submittedName>
</protein>
<organism evidence="2 3">
    <name type="scientific">Streptomyces caatingaensis</name>
    <dbReference type="NCBI Taxonomy" id="1678637"/>
    <lineage>
        <taxon>Bacteria</taxon>
        <taxon>Bacillati</taxon>
        <taxon>Actinomycetota</taxon>
        <taxon>Actinomycetes</taxon>
        <taxon>Kitasatosporales</taxon>
        <taxon>Streptomycetaceae</taxon>
        <taxon>Streptomyces</taxon>
    </lineage>
</organism>
<feature type="transmembrane region" description="Helical" evidence="1">
    <location>
        <begin position="94"/>
        <end position="114"/>
    </location>
</feature>